<dbReference type="GO" id="GO:0009425">
    <property type="term" value="C:bacterial-type flagellum basal body"/>
    <property type="evidence" value="ECO:0007669"/>
    <property type="project" value="UniProtKB-SubCell"/>
</dbReference>
<evidence type="ECO:0000256" key="6">
    <source>
        <dbReference type="ARBA" id="ARBA00022989"/>
    </source>
</evidence>
<name>A0A1S1WVZ9_9NEIS</name>
<dbReference type="STRING" id="1903179.BI347_17370"/>
<dbReference type="EMBL" id="MKCT01000002">
    <property type="protein sequence ID" value="OHX20940.1"/>
    <property type="molecule type" value="Genomic_DNA"/>
</dbReference>
<evidence type="ECO:0000256" key="9">
    <source>
        <dbReference type="NCBIfam" id="TIGR01400"/>
    </source>
</evidence>
<feature type="transmembrane region" description="Helical" evidence="10">
    <location>
        <begin position="79"/>
        <end position="101"/>
    </location>
</feature>
<dbReference type="AlphaFoldDB" id="A0A1S1WVZ9"/>
<feature type="transmembrane region" description="Helical" evidence="10">
    <location>
        <begin position="175"/>
        <end position="201"/>
    </location>
</feature>
<keyword evidence="6 10" id="KW-1133">Transmembrane helix</keyword>
<dbReference type="RefSeq" id="WP_071112123.1">
    <property type="nucleotide sequence ID" value="NZ_MKCS01000002.1"/>
</dbReference>
<feature type="transmembrane region" description="Helical" evidence="10">
    <location>
        <begin position="40"/>
        <end position="59"/>
    </location>
</feature>
<dbReference type="GO" id="GO:0044780">
    <property type="term" value="P:bacterial-type flagellum assembly"/>
    <property type="evidence" value="ECO:0007669"/>
    <property type="project" value="UniProtKB-UniRule"/>
</dbReference>
<comment type="caution">
    <text evidence="11">The sequence shown here is derived from an EMBL/GenBank/DDBJ whole genome shotgun (WGS) entry which is preliminary data.</text>
</comment>
<feature type="transmembrane region" description="Helical" evidence="10">
    <location>
        <begin position="213"/>
        <end position="236"/>
    </location>
</feature>
<dbReference type="InterPro" id="IPR002010">
    <property type="entry name" value="T3SS_IM_R"/>
</dbReference>
<dbReference type="PRINTS" id="PR00953">
    <property type="entry name" value="TYPE3IMRPROT"/>
</dbReference>
<evidence type="ECO:0000256" key="10">
    <source>
        <dbReference type="RuleBase" id="RU362071"/>
    </source>
</evidence>
<evidence type="ECO:0000256" key="5">
    <source>
        <dbReference type="ARBA" id="ARBA00022692"/>
    </source>
</evidence>
<organism evidence="11 13">
    <name type="scientific">Chromobacterium sphagni</name>
    <dbReference type="NCBI Taxonomy" id="1903179"/>
    <lineage>
        <taxon>Bacteria</taxon>
        <taxon>Pseudomonadati</taxon>
        <taxon>Pseudomonadota</taxon>
        <taxon>Betaproteobacteria</taxon>
        <taxon>Neisseriales</taxon>
        <taxon>Chromobacteriaceae</taxon>
        <taxon>Chromobacterium</taxon>
    </lineage>
</organism>
<dbReference type="OrthoDB" id="9797790at2"/>
<dbReference type="NCBIfam" id="TIGR01400">
    <property type="entry name" value="fliR"/>
    <property type="match status" value="1"/>
</dbReference>
<dbReference type="GO" id="GO:0006605">
    <property type="term" value="P:protein targeting"/>
    <property type="evidence" value="ECO:0007669"/>
    <property type="project" value="UniProtKB-UniRule"/>
</dbReference>
<dbReference type="PANTHER" id="PTHR30065:SF8">
    <property type="entry name" value="FLAGELLAR BIOSYNTHETIC PROTEIN FLIR"/>
    <property type="match status" value="1"/>
</dbReference>
<sequence>MSQGLFAQLLELLPAIWWPFCRLIAAFSVAPFIGDAMVPMRARIGLALLLAVACIPGMPAHSPIDPFSLHGVAASLEQAVIGLLFGFAFQLTLSILSLLGFMLSSQMGLSMAVMNDPGNGNSSDVVSNLLYLLAAMLFFAMDGHLVLVQVVYASFRAWPLGGGIPQAALPVLAGSVSWVMAAAVALALPVVFATFLVQAGFGMINRVAPALNLFSLGFPVVTLFGLSTLTLLMQVLPPQYLSLSEQTLRLLDRLLEMGHG</sequence>
<keyword evidence="14" id="KW-1185">Reference proteome</keyword>
<dbReference type="InterPro" id="IPR006303">
    <property type="entry name" value="FliR"/>
</dbReference>
<keyword evidence="7 10" id="KW-0472">Membrane</keyword>
<feature type="transmembrane region" description="Helical" evidence="10">
    <location>
        <begin position="15"/>
        <end position="33"/>
    </location>
</feature>
<reference evidence="13 14" key="1">
    <citation type="submission" date="2016-09" db="EMBL/GenBank/DDBJ databases">
        <title>Chromobacterium muskegensis sp. nov., an insecticidal bacterium isolated from Sphagnum bogs.</title>
        <authorList>
            <person name="Sparks M.E."/>
            <person name="Blackburn M.B."/>
            <person name="Gundersen-Rindal D.E."/>
            <person name="Mitchell A."/>
            <person name="Farrar R."/>
            <person name="Kuhar D."/>
        </authorList>
    </citation>
    <scope>NUCLEOTIDE SEQUENCE [LARGE SCALE GENOMIC DNA]</scope>
    <source>
        <strain evidence="12 14">14B-1</strain>
        <strain evidence="11 13">37-2</strain>
    </source>
</reference>
<keyword evidence="5 10" id="KW-0812">Transmembrane</keyword>
<dbReference type="PANTHER" id="PTHR30065">
    <property type="entry name" value="FLAGELLAR BIOSYNTHETIC PROTEIN FLIR"/>
    <property type="match status" value="1"/>
</dbReference>
<keyword evidence="4 10" id="KW-1003">Cell membrane</keyword>
<keyword evidence="11" id="KW-0966">Cell projection</keyword>
<evidence type="ECO:0000256" key="7">
    <source>
        <dbReference type="ARBA" id="ARBA00023136"/>
    </source>
</evidence>
<evidence type="ECO:0000313" key="14">
    <source>
        <dbReference type="Proteomes" id="UP000180280"/>
    </source>
</evidence>
<evidence type="ECO:0000256" key="1">
    <source>
        <dbReference type="ARBA" id="ARBA00002578"/>
    </source>
</evidence>
<dbReference type="Proteomes" id="UP000180088">
    <property type="component" value="Unassembled WGS sequence"/>
</dbReference>
<keyword evidence="8 10" id="KW-0975">Bacterial flagellum</keyword>
<evidence type="ECO:0000256" key="8">
    <source>
        <dbReference type="ARBA" id="ARBA00023143"/>
    </source>
</evidence>
<dbReference type="Pfam" id="PF01311">
    <property type="entry name" value="Bac_export_1"/>
    <property type="match status" value="1"/>
</dbReference>
<evidence type="ECO:0000256" key="3">
    <source>
        <dbReference type="ARBA" id="ARBA00021717"/>
    </source>
</evidence>
<evidence type="ECO:0000313" key="13">
    <source>
        <dbReference type="Proteomes" id="UP000180088"/>
    </source>
</evidence>
<evidence type="ECO:0000256" key="2">
    <source>
        <dbReference type="ARBA" id="ARBA00009772"/>
    </source>
</evidence>
<comment type="similarity">
    <text evidence="2 10">Belongs to the FliR/MopE/SpaR family.</text>
</comment>
<evidence type="ECO:0000313" key="11">
    <source>
        <dbReference type="EMBL" id="OHX11441.1"/>
    </source>
</evidence>
<accession>A0A1S1WVZ9</accession>
<comment type="function">
    <text evidence="1 10">Role in flagellar biosynthesis.</text>
</comment>
<evidence type="ECO:0000256" key="4">
    <source>
        <dbReference type="ARBA" id="ARBA00022475"/>
    </source>
</evidence>
<proteinExistence type="inferred from homology"/>
<protein>
    <recommendedName>
        <fullName evidence="3 9">Flagellar biosynthetic protein FliR</fullName>
    </recommendedName>
</protein>
<gene>
    <name evidence="12" type="ORF">BI344_13370</name>
    <name evidence="11" type="ORF">BI347_17370</name>
</gene>
<keyword evidence="11" id="KW-0969">Cilium</keyword>
<evidence type="ECO:0000313" key="12">
    <source>
        <dbReference type="EMBL" id="OHX20940.1"/>
    </source>
</evidence>
<dbReference type="GO" id="GO:0005886">
    <property type="term" value="C:plasma membrane"/>
    <property type="evidence" value="ECO:0007669"/>
    <property type="project" value="UniProtKB-SubCell"/>
</dbReference>
<comment type="subcellular location">
    <subcellularLocation>
        <location evidence="10">Cell membrane</location>
        <topology evidence="10">Multi-pass membrane protein</topology>
    </subcellularLocation>
    <subcellularLocation>
        <location evidence="10">Bacterial flagellum basal body</location>
    </subcellularLocation>
</comment>
<dbReference type="Proteomes" id="UP000180280">
    <property type="component" value="Unassembled WGS sequence"/>
</dbReference>
<dbReference type="EMBL" id="MKCS01000002">
    <property type="protein sequence ID" value="OHX11441.1"/>
    <property type="molecule type" value="Genomic_DNA"/>
</dbReference>
<feature type="transmembrane region" description="Helical" evidence="10">
    <location>
        <begin position="129"/>
        <end position="155"/>
    </location>
</feature>
<keyword evidence="11" id="KW-0282">Flagellum</keyword>